<feature type="transmembrane region" description="Helical" evidence="4">
    <location>
        <begin position="98"/>
        <end position="117"/>
    </location>
</feature>
<feature type="transmembrane region" description="Helical" evidence="4">
    <location>
        <begin position="293"/>
        <end position="317"/>
    </location>
</feature>
<dbReference type="OrthoDB" id="6509908at2759"/>
<comment type="subcellular location">
    <subcellularLocation>
        <location evidence="1">Membrane</location>
        <topology evidence="1">Multi-pass membrane protein</topology>
    </subcellularLocation>
</comment>
<feature type="transmembrane region" description="Helical" evidence="4">
    <location>
        <begin position="268"/>
        <end position="286"/>
    </location>
</feature>
<dbReference type="InterPro" id="IPR036259">
    <property type="entry name" value="MFS_trans_sf"/>
</dbReference>
<keyword evidence="7" id="KW-1185">Reference proteome</keyword>
<evidence type="ECO:0000256" key="1">
    <source>
        <dbReference type="ARBA" id="ARBA00004141"/>
    </source>
</evidence>
<keyword evidence="4" id="KW-1133">Transmembrane helix</keyword>
<feature type="transmembrane region" description="Helical" evidence="4">
    <location>
        <begin position="361"/>
        <end position="381"/>
    </location>
</feature>
<name>A0A6G1JML6_9PLEO</name>
<dbReference type="Proteomes" id="UP000799291">
    <property type="component" value="Unassembled WGS sequence"/>
</dbReference>
<dbReference type="InterPro" id="IPR020846">
    <property type="entry name" value="MFS_dom"/>
</dbReference>
<feature type="transmembrane region" description="Helical" evidence="4">
    <location>
        <begin position="154"/>
        <end position="174"/>
    </location>
</feature>
<dbReference type="GO" id="GO:0022857">
    <property type="term" value="F:transmembrane transporter activity"/>
    <property type="evidence" value="ECO:0007669"/>
    <property type="project" value="InterPro"/>
</dbReference>
<feature type="transmembrane region" description="Helical" evidence="4">
    <location>
        <begin position="35"/>
        <end position="55"/>
    </location>
</feature>
<organism evidence="6 7">
    <name type="scientific">Lentithecium fluviatile CBS 122367</name>
    <dbReference type="NCBI Taxonomy" id="1168545"/>
    <lineage>
        <taxon>Eukaryota</taxon>
        <taxon>Fungi</taxon>
        <taxon>Dikarya</taxon>
        <taxon>Ascomycota</taxon>
        <taxon>Pezizomycotina</taxon>
        <taxon>Dothideomycetes</taxon>
        <taxon>Pleosporomycetidae</taxon>
        <taxon>Pleosporales</taxon>
        <taxon>Massarineae</taxon>
        <taxon>Lentitheciaceae</taxon>
        <taxon>Lentithecium</taxon>
    </lineage>
</organism>
<feature type="transmembrane region" description="Helical" evidence="4">
    <location>
        <begin position="123"/>
        <end position="147"/>
    </location>
</feature>
<protein>
    <submittedName>
        <fullName evidence="6">MFS general substrate transporter</fullName>
    </submittedName>
</protein>
<feature type="transmembrane region" description="Helical" evidence="4">
    <location>
        <begin position="67"/>
        <end position="86"/>
    </location>
</feature>
<dbReference type="GO" id="GO:0016020">
    <property type="term" value="C:membrane"/>
    <property type="evidence" value="ECO:0007669"/>
    <property type="project" value="UniProtKB-SubCell"/>
</dbReference>
<feature type="region of interest" description="Disordered" evidence="3">
    <location>
        <begin position="1"/>
        <end position="21"/>
    </location>
</feature>
<gene>
    <name evidence="6" type="ORF">K458DRAFT_286791</name>
</gene>
<evidence type="ECO:0000259" key="5">
    <source>
        <dbReference type="PROSITE" id="PS50850"/>
    </source>
</evidence>
<feature type="transmembrane region" description="Helical" evidence="4">
    <location>
        <begin position="393"/>
        <end position="414"/>
    </location>
</feature>
<dbReference type="PROSITE" id="PS50850">
    <property type="entry name" value="MFS"/>
    <property type="match status" value="1"/>
</dbReference>
<evidence type="ECO:0000313" key="6">
    <source>
        <dbReference type="EMBL" id="KAF2691812.1"/>
    </source>
</evidence>
<dbReference type="InterPro" id="IPR050327">
    <property type="entry name" value="Proton-linked_MCT"/>
</dbReference>
<feature type="transmembrane region" description="Helical" evidence="4">
    <location>
        <begin position="186"/>
        <end position="212"/>
    </location>
</feature>
<evidence type="ECO:0000256" key="2">
    <source>
        <dbReference type="ARBA" id="ARBA00006727"/>
    </source>
</evidence>
<proteinExistence type="inferred from homology"/>
<evidence type="ECO:0000256" key="3">
    <source>
        <dbReference type="SAM" id="MobiDB-lite"/>
    </source>
</evidence>
<dbReference type="AlphaFoldDB" id="A0A6G1JML6"/>
<reference evidence="6" key="1">
    <citation type="journal article" date="2020" name="Stud. Mycol.">
        <title>101 Dothideomycetes genomes: a test case for predicting lifestyles and emergence of pathogens.</title>
        <authorList>
            <person name="Haridas S."/>
            <person name="Albert R."/>
            <person name="Binder M."/>
            <person name="Bloem J."/>
            <person name="Labutti K."/>
            <person name="Salamov A."/>
            <person name="Andreopoulos B."/>
            <person name="Baker S."/>
            <person name="Barry K."/>
            <person name="Bills G."/>
            <person name="Bluhm B."/>
            <person name="Cannon C."/>
            <person name="Castanera R."/>
            <person name="Culley D."/>
            <person name="Daum C."/>
            <person name="Ezra D."/>
            <person name="Gonzalez J."/>
            <person name="Henrissat B."/>
            <person name="Kuo A."/>
            <person name="Liang C."/>
            <person name="Lipzen A."/>
            <person name="Lutzoni F."/>
            <person name="Magnuson J."/>
            <person name="Mondo S."/>
            <person name="Nolan M."/>
            <person name="Ohm R."/>
            <person name="Pangilinan J."/>
            <person name="Park H.-J."/>
            <person name="Ramirez L."/>
            <person name="Alfaro M."/>
            <person name="Sun H."/>
            <person name="Tritt A."/>
            <person name="Yoshinaga Y."/>
            <person name="Zwiers L.-H."/>
            <person name="Turgeon B."/>
            <person name="Goodwin S."/>
            <person name="Spatafora J."/>
            <person name="Crous P."/>
            <person name="Grigoriev I."/>
        </authorList>
    </citation>
    <scope>NUCLEOTIDE SEQUENCE</scope>
    <source>
        <strain evidence="6">CBS 122367</strain>
    </source>
</reference>
<dbReference type="Pfam" id="PF07690">
    <property type="entry name" value="MFS_1"/>
    <property type="match status" value="1"/>
</dbReference>
<feature type="domain" description="Major facilitator superfamily (MFS) profile" evidence="5">
    <location>
        <begin position="26"/>
        <end position="421"/>
    </location>
</feature>
<dbReference type="PANTHER" id="PTHR11360">
    <property type="entry name" value="MONOCARBOXYLATE TRANSPORTER"/>
    <property type="match status" value="1"/>
</dbReference>
<dbReference type="PANTHER" id="PTHR11360:SF252">
    <property type="entry name" value="MAJOR FACILITATOR SUPERFAMILY (MFS) PROFILE DOMAIN-CONTAINING PROTEIN-RELATED"/>
    <property type="match status" value="1"/>
</dbReference>
<keyword evidence="4" id="KW-0472">Membrane</keyword>
<dbReference type="SUPFAM" id="SSF103473">
    <property type="entry name" value="MFS general substrate transporter"/>
    <property type="match status" value="1"/>
</dbReference>
<evidence type="ECO:0000256" key="4">
    <source>
        <dbReference type="SAM" id="Phobius"/>
    </source>
</evidence>
<comment type="similarity">
    <text evidence="2">Belongs to the major facilitator superfamily. Monocarboxylate porter (TC 2.A.1.13) family.</text>
</comment>
<dbReference type="EMBL" id="MU005569">
    <property type="protein sequence ID" value="KAF2691812.1"/>
    <property type="molecule type" value="Genomic_DNA"/>
</dbReference>
<sequence length="425" mass="46399">MLDEEQQDAQSTAESQLPPPPDGGLHAWLKVFGGFLIYINIWGFTISYGAFQSYYSSTLLNSSSPSAISWIGTVQAWLLIVIGVLSGPLFDMGYFRPMLFVGNFLVVLGIMMLSLCTKYWQVFLAQGVCMGLGAGLLYIPSLALVGIWFEKKRAIAFGIVMSGIAVGGVIYITMFDRLTKASGFPWAIRGMGFIALACALISFPALLSGSSILARPRRARRLFDRSALHDRLFLIFTVSTFFNFLGYIVPYFYIPTYARERLGSTDSMALYMLVMSLAGTFFGRLASGVVAHYLGSVVTWGLCCLGSGILSLCWISIETERAFIAFSIMWGFLSAALVTLPSAAFASICPDLSRLGTRVGMSWSVSSIASLIGSPIAGALLRNKNGQTDFLGVQLWAGICLMVATCWLVVLWVVTVRSLKKGWRI</sequence>
<dbReference type="Gene3D" id="1.20.1250.20">
    <property type="entry name" value="MFS general substrate transporter like domains"/>
    <property type="match status" value="2"/>
</dbReference>
<keyword evidence="4" id="KW-0812">Transmembrane</keyword>
<feature type="transmembrane region" description="Helical" evidence="4">
    <location>
        <begin position="232"/>
        <end position="253"/>
    </location>
</feature>
<accession>A0A6G1JML6</accession>
<feature type="transmembrane region" description="Helical" evidence="4">
    <location>
        <begin position="323"/>
        <end position="349"/>
    </location>
</feature>
<evidence type="ECO:0000313" key="7">
    <source>
        <dbReference type="Proteomes" id="UP000799291"/>
    </source>
</evidence>
<dbReference type="InterPro" id="IPR011701">
    <property type="entry name" value="MFS"/>
</dbReference>